<dbReference type="SMART" id="SM00248">
    <property type="entry name" value="ANK"/>
    <property type="match status" value="4"/>
</dbReference>
<dbReference type="InterPro" id="IPR036770">
    <property type="entry name" value="Ankyrin_rpt-contain_sf"/>
</dbReference>
<dbReference type="SUPFAM" id="SSF48403">
    <property type="entry name" value="Ankyrin repeat"/>
    <property type="match status" value="1"/>
</dbReference>
<dbReference type="PROSITE" id="PS50297">
    <property type="entry name" value="ANK_REP_REGION"/>
    <property type="match status" value="1"/>
</dbReference>
<dbReference type="PROSITE" id="PS50088">
    <property type="entry name" value="ANK_REPEAT"/>
    <property type="match status" value="1"/>
</dbReference>
<accession>A0A0L0FP46</accession>
<dbReference type="RefSeq" id="XP_014152482.1">
    <property type="nucleotide sequence ID" value="XM_014297007.1"/>
</dbReference>
<dbReference type="AlphaFoldDB" id="A0A0L0FP46"/>
<dbReference type="InterPro" id="IPR002110">
    <property type="entry name" value="Ankyrin_rpt"/>
</dbReference>
<proteinExistence type="predicted"/>
<sequence length="349" mass="38953">MSEFSSQEANAKTLTADISGDRDPNLTTNQILALLSHADQYGRYPLHLAARVGSVKWVTILLAVGAEANALDRSRHTPAFYCIWQQTAEVLRLLVAQRDFDFATTDDNGMCLIHKACVSGAVEILLALLQAGDDPNRLSVPLHYTPLHFSVNGNASCLRLLLQWACAFGDCDSVLKLIHFGVPFRKDRHSHTPCDVLRLHHCTHTLRCVKHFTTNRCEWPPSLAKLCRLALLAQHRPFSSAELTCLPVDVCAFVFGEGRFSSVAHVCTHAHVDPIVPDAEFQDSSSHSEREGEQINPTDVTMVVRHSQDKEVDYYYALEALTTTHNNIMQAIEIVTPRRSTRMRGLDMT</sequence>
<dbReference type="PANTHER" id="PTHR24173:SF83">
    <property type="entry name" value="SOCS BOX DOMAIN-CONTAINING PROTEIN"/>
    <property type="match status" value="1"/>
</dbReference>
<evidence type="ECO:0000256" key="4">
    <source>
        <dbReference type="SAM" id="MobiDB-lite"/>
    </source>
</evidence>
<protein>
    <submittedName>
        <fullName evidence="5">Uncharacterized protein</fullName>
    </submittedName>
</protein>
<feature type="repeat" description="ANK" evidence="3">
    <location>
        <begin position="41"/>
        <end position="73"/>
    </location>
</feature>
<organism evidence="5 6">
    <name type="scientific">Sphaeroforma arctica JP610</name>
    <dbReference type="NCBI Taxonomy" id="667725"/>
    <lineage>
        <taxon>Eukaryota</taxon>
        <taxon>Ichthyosporea</taxon>
        <taxon>Ichthyophonida</taxon>
        <taxon>Sphaeroforma</taxon>
    </lineage>
</organism>
<evidence type="ECO:0000256" key="3">
    <source>
        <dbReference type="PROSITE-ProRule" id="PRU00023"/>
    </source>
</evidence>
<dbReference type="Gene3D" id="1.25.40.20">
    <property type="entry name" value="Ankyrin repeat-containing domain"/>
    <property type="match status" value="1"/>
</dbReference>
<name>A0A0L0FP46_9EUKA</name>
<keyword evidence="2 3" id="KW-0040">ANK repeat</keyword>
<keyword evidence="6" id="KW-1185">Reference proteome</keyword>
<dbReference type="OrthoDB" id="4807664at2759"/>
<evidence type="ECO:0000313" key="5">
    <source>
        <dbReference type="EMBL" id="KNC78580.1"/>
    </source>
</evidence>
<evidence type="ECO:0000256" key="2">
    <source>
        <dbReference type="ARBA" id="ARBA00023043"/>
    </source>
</evidence>
<feature type="region of interest" description="Disordered" evidence="4">
    <location>
        <begin position="279"/>
        <end position="299"/>
    </location>
</feature>
<dbReference type="eggNOG" id="KOG4177">
    <property type="taxonomic scope" value="Eukaryota"/>
</dbReference>
<keyword evidence="1" id="KW-0677">Repeat</keyword>
<dbReference type="PANTHER" id="PTHR24173">
    <property type="entry name" value="ANKYRIN REPEAT CONTAINING"/>
    <property type="match status" value="1"/>
</dbReference>
<dbReference type="STRING" id="667725.A0A0L0FP46"/>
<dbReference type="GeneID" id="25909501"/>
<reference evidence="5 6" key="1">
    <citation type="submission" date="2011-02" db="EMBL/GenBank/DDBJ databases">
        <title>The Genome Sequence of Sphaeroforma arctica JP610.</title>
        <authorList>
            <consortium name="The Broad Institute Genome Sequencing Platform"/>
            <person name="Russ C."/>
            <person name="Cuomo C."/>
            <person name="Young S.K."/>
            <person name="Zeng Q."/>
            <person name="Gargeya S."/>
            <person name="Alvarado L."/>
            <person name="Berlin A."/>
            <person name="Chapman S.B."/>
            <person name="Chen Z."/>
            <person name="Freedman E."/>
            <person name="Gellesch M."/>
            <person name="Goldberg J."/>
            <person name="Griggs A."/>
            <person name="Gujja S."/>
            <person name="Heilman E."/>
            <person name="Heiman D."/>
            <person name="Howarth C."/>
            <person name="Mehta T."/>
            <person name="Neiman D."/>
            <person name="Pearson M."/>
            <person name="Roberts A."/>
            <person name="Saif S."/>
            <person name="Shea T."/>
            <person name="Shenoy N."/>
            <person name="Sisk P."/>
            <person name="Stolte C."/>
            <person name="Sykes S."/>
            <person name="White J."/>
            <person name="Yandava C."/>
            <person name="Burger G."/>
            <person name="Gray M.W."/>
            <person name="Holland P.W.H."/>
            <person name="King N."/>
            <person name="Lang F.B.F."/>
            <person name="Roger A.J."/>
            <person name="Ruiz-Trillo I."/>
            <person name="Haas B."/>
            <person name="Nusbaum C."/>
            <person name="Birren B."/>
        </authorList>
    </citation>
    <scope>NUCLEOTIDE SEQUENCE [LARGE SCALE GENOMIC DNA]</scope>
    <source>
        <strain evidence="5 6">JP610</strain>
    </source>
</reference>
<gene>
    <name evidence="5" type="ORF">SARC_08997</name>
</gene>
<dbReference type="Proteomes" id="UP000054560">
    <property type="component" value="Unassembled WGS sequence"/>
</dbReference>
<evidence type="ECO:0000256" key="1">
    <source>
        <dbReference type="ARBA" id="ARBA00022737"/>
    </source>
</evidence>
<dbReference type="Pfam" id="PF12796">
    <property type="entry name" value="Ank_2"/>
    <property type="match status" value="1"/>
</dbReference>
<dbReference type="Pfam" id="PF00023">
    <property type="entry name" value="Ank"/>
    <property type="match status" value="1"/>
</dbReference>
<dbReference type="EMBL" id="KQ242464">
    <property type="protein sequence ID" value="KNC78580.1"/>
    <property type="molecule type" value="Genomic_DNA"/>
</dbReference>
<evidence type="ECO:0000313" key="6">
    <source>
        <dbReference type="Proteomes" id="UP000054560"/>
    </source>
</evidence>